<gene>
    <name evidence="2" type="ORF">B5M09_012967</name>
</gene>
<proteinExistence type="predicted"/>
<reference evidence="2" key="1">
    <citation type="submission" date="2018-07" db="EMBL/GenBank/DDBJ databases">
        <title>Annotation of Aphanomyces astaci genome assembly.</title>
        <authorList>
            <person name="Studholme D.J."/>
        </authorList>
    </citation>
    <scope>NUCLEOTIDE SEQUENCE [LARGE SCALE GENOMIC DNA]</scope>
    <source>
        <strain evidence="2">Pc</strain>
    </source>
</reference>
<comment type="caution">
    <text evidence="2">The sequence shown here is derived from an EMBL/GenBank/DDBJ whole genome shotgun (WGS) entry which is preliminary data.</text>
</comment>
<dbReference type="AlphaFoldDB" id="A0A3R7YUR4"/>
<evidence type="ECO:0000313" key="2">
    <source>
        <dbReference type="EMBL" id="RQM28503.1"/>
    </source>
</evidence>
<organism evidence="2 3">
    <name type="scientific">Aphanomyces astaci</name>
    <name type="common">Crayfish plague agent</name>
    <dbReference type="NCBI Taxonomy" id="112090"/>
    <lineage>
        <taxon>Eukaryota</taxon>
        <taxon>Sar</taxon>
        <taxon>Stramenopiles</taxon>
        <taxon>Oomycota</taxon>
        <taxon>Saprolegniomycetes</taxon>
        <taxon>Saprolegniales</taxon>
        <taxon>Verrucalvaceae</taxon>
        <taxon>Aphanomyces</taxon>
    </lineage>
</organism>
<dbReference type="Proteomes" id="UP000284702">
    <property type="component" value="Unassembled WGS sequence"/>
</dbReference>
<protein>
    <submittedName>
        <fullName evidence="2">Uncharacterized protein</fullName>
    </submittedName>
</protein>
<feature type="transmembrane region" description="Helical" evidence="1">
    <location>
        <begin position="39"/>
        <end position="58"/>
    </location>
</feature>
<keyword evidence="3" id="KW-1185">Reference proteome</keyword>
<dbReference type="EMBL" id="MZMZ02001731">
    <property type="protein sequence ID" value="RQM28503.1"/>
    <property type="molecule type" value="Genomic_DNA"/>
</dbReference>
<keyword evidence="1" id="KW-1133">Transmembrane helix</keyword>
<evidence type="ECO:0000313" key="3">
    <source>
        <dbReference type="Proteomes" id="UP000284702"/>
    </source>
</evidence>
<keyword evidence="1" id="KW-0812">Transmembrane</keyword>
<feature type="non-terminal residue" evidence="2">
    <location>
        <position position="1"/>
    </location>
</feature>
<sequence length="167" mass="18757">PQYTHTRLEIKKRVLTFQTCAIQDGHAYAMQERLTKGDCILYSIFVALTAVAAALSPYDHCTHHMTQALTASLRLPDTFPDTAHVWMYLESAFVSSLFRPVTPDSMATPAMMDGSNVLLGNVLLHQRRLSGNIGNEDIKRLCHQFKLLQDYATLLNVYWPSSATRNG</sequence>
<name>A0A3R7YUR4_APHAT</name>
<accession>A0A3R7YUR4</accession>
<keyword evidence="1" id="KW-0472">Membrane</keyword>
<evidence type="ECO:0000256" key="1">
    <source>
        <dbReference type="SAM" id="Phobius"/>
    </source>
</evidence>